<evidence type="ECO:0000256" key="7">
    <source>
        <dbReference type="ARBA" id="ARBA00023136"/>
    </source>
</evidence>
<evidence type="ECO:0000256" key="1">
    <source>
        <dbReference type="ARBA" id="ARBA00004651"/>
    </source>
</evidence>
<comment type="caution">
    <text evidence="11">The sequence shown here is derived from an EMBL/GenBank/DDBJ whole genome shotgun (WGS) entry which is preliminary data.</text>
</comment>
<feature type="transmembrane region" description="Helical" evidence="10">
    <location>
        <begin position="212"/>
        <end position="237"/>
    </location>
</feature>
<evidence type="ECO:0000313" key="12">
    <source>
        <dbReference type="Proteomes" id="UP001168821"/>
    </source>
</evidence>
<feature type="transmembrane region" description="Helical" evidence="10">
    <location>
        <begin position="77"/>
        <end position="100"/>
    </location>
</feature>
<dbReference type="GO" id="GO:0007165">
    <property type="term" value="P:signal transduction"/>
    <property type="evidence" value="ECO:0007669"/>
    <property type="project" value="UniProtKB-KW"/>
</dbReference>
<keyword evidence="5 10" id="KW-0552">Olfaction</keyword>
<evidence type="ECO:0000313" key="11">
    <source>
        <dbReference type="EMBL" id="KAJ3659103.1"/>
    </source>
</evidence>
<sequence length="345" mass="40417">MVITPLVLLQLYLFLKKFELNYFVQYGPLYFLTLYELVCVFCQKYTTSIIKTYLQEIQIWKLEEAPAEITEKVKRTWFFVTLYILVVVVFTLVVSVSYMIPTSQDKEFIFFFNLVNTYVPQLEFFFELFMKPIVFVLTYMGVSTPGFSILYYYGHANLQKLMIIHYLQNINANYTKVEHISSTCVEYQQIVNKSLLFCVKNHIHFVMYGQKVLQLAGVYVLPYQVIGTTVTASFVVFCFAFEGSLADQYFRIAALSVLVSAILVGFVVSGQRIEDMWQDMFDALREVSWYHWKHTDKKMYLMFLTNSSKVHKLKYTENISLNHMLGIQVIKAVFSAISITYNLQH</sequence>
<name>A0AA38IPC1_9CUCU</name>
<keyword evidence="2" id="KW-1003">Cell membrane</keyword>
<comment type="subcellular location">
    <subcellularLocation>
        <location evidence="1 10">Cell membrane</location>
        <topology evidence="1 10">Multi-pass membrane protein</topology>
    </subcellularLocation>
</comment>
<evidence type="ECO:0000256" key="5">
    <source>
        <dbReference type="ARBA" id="ARBA00022725"/>
    </source>
</evidence>
<dbReference type="GO" id="GO:0004984">
    <property type="term" value="F:olfactory receptor activity"/>
    <property type="evidence" value="ECO:0007669"/>
    <property type="project" value="InterPro"/>
</dbReference>
<keyword evidence="9 10" id="KW-0807">Transducer</keyword>
<evidence type="ECO:0000256" key="4">
    <source>
        <dbReference type="ARBA" id="ARBA00022692"/>
    </source>
</evidence>
<dbReference type="PANTHER" id="PTHR21137">
    <property type="entry name" value="ODORANT RECEPTOR"/>
    <property type="match status" value="1"/>
</dbReference>
<keyword evidence="7 10" id="KW-0472">Membrane</keyword>
<keyword evidence="3 10" id="KW-0716">Sensory transduction</keyword>
<keyword evidence="4 10" id="KW-0812">Transmembrane</keyword>
<feature type="transmembrane region" description="Helical" evidence="10">
    <location>
        <begin position="20"/>
        <end position="42"/>
    </location>
</feature>
<dbReference type="GO" id="GO:0005549">
    <property type="term" value="F:odorant binding"/>
    <property type="evidence" value="ECO:0007669"/>
    <property type="project" value="InterPro"/>
</dbReference>
<organism evidence="11 12">
    <name type="scientific">Zophobas morio</name>
    <dbReference type="NCBI Taxonomy" id="2755281"/>
    <lineage>
        <taxon>Eukaryota</taxon>
        <taxon>Metazoa</taxon>
        <taxon>Ecdysozoa</taxon>
        <taxon>Arthropoda</taxon>
        <taxon>Hexapoda</taxon>
        <taxon>Insecta</taxon>
        <taxon>Pterygota</taxon>
        <taxon>Neoptera</taxon>
        <taxon>Endopterygota</taxon>
        <taxon>Coleoptera</taxon>
        <taxon>Polyphaga</taxon>
        <taxon>Cucujiformia</taxon>
        <taxon>Tenebrionidae</taxon>
        <taxon>Zophobas</taxon>
    </lineage>
</organism>
<evidence type="ECO:0000256" key="8">
    <source>
        <dbReference type="ARBA" id="ARBA00023170"/>
    </source>
</evidence>
<feature type="transmembrane region" description="Helical" evidence="10">
    <location>
        <begin position="249"/>
        <end position="268"/>
    </location>
</feature>
<proteinExistence type="inferred from homology"/>
<comment type="caution">
    <text evidence="10">Lacks conserved residue(s) required for the propagation of feature annotation.</text>
</comment>
<keyword evidence="6 10" id="KW-1133">Transmembrane helix</keyword>
<keyword evidence="8 10" id="KW-0675">Receptor</keyword>
<dbReference type="AlphaFoldDB" id="A0AA38IPC1"/>
<dbReference type="Proteomes" id="UP001168821">
    <property type="component" value="Unassembled WGS sequence"/>
</dbReference>
<evidence type="ECO:0000256" key="2">
    <source>
        <dbReference type="ARBA" id="ARBA00022475"/>
    </source>
</evidence>
<dbReference type="GO" id="GO:0005886">
    <property type="term" value="C:plasma membrane"/>
    <property type="evidence" value="ECO:0007669"/>
    <property type="project" value="UniProtKB-SubCell"/>
</dbReference>
<comment type="similarity">
    <text evidence="10">Belongs to the insect chemoreceptor superfamily. Heteromeric odorant receptor channel (TC 1.A.69) family.</text>
</comment>
<evidence type="ECO:0000256" key="9">
    <source>
        <dbReference type="ARBA" id="ARBA00023224"/>
    </source>
</evidence>
<dbReference type="EMBL" id="JALNTZ010000003">
    <property type="protein sequence ID" value="KAJ3659103.1"/>
    <property type="molecule type" value="Genomic_DNA"/>
</dbReference>
<dbReference type="InterPro" id="IPR004117">
    <property type="entry name" value="7tm6_olfct_rcpt"/>
</dbReference>
<feature type="transmembrane region" description="Helical" evidence="10">
    <location>
        <begin position="133"/>
        <end position="153"/>
    </location>
</feature>
<protein>
    <recommendedName>
        <fullName evidence="10">Odorant receptor</fullName>
    </recommendedName>
</protein>
<gene>
    <name evidence="11" type="ORF">Zmor_010810</name>
</gene>
<keyword evidence="12" id="KW-1185">Reference proteome</keyword>
<dbReference type="PANTHER" id="PTHR21137:SF35">
    <property type="entry name" value="ODORANT RECEPTOR 19A-RELATED"/>
    <property type="match status" value="1"/>
</dbReference>
<accession>A0AA38IPC1</accession>
<evidence type="ECO:0000256" key="10">
    <source>
        <dbReference type="RuleBase" id="RU351113"/>
    </source>
</evidence>
<evidence type="ECO:0000256" key="6">
    <source>
        <dbReference type="ARBA" id="ARBA00022989"/>
    </source>
</evidence>
<reference evidence="11" key="1">
    <citation type="journal article" date="2023" name="G3 (Bethesda)">
        <title>Whole genome assemblies of Zophobas morio and Tenebrio molitor.</title>
        <authorList>
            <person name="Kaur S."/>
            <person name="Stinson S.A."/>
            <person name="diCenzo G.C."/>
        </authorList>
    </citation>
    <scope>NUCLEOTIDE SEQUENCE</scope>
    <source>
        <strain evidence="11">QUZm001</strain>
    </source>
</reference>
<evidence type="ECO:0000256" key="3">
    <source>
        <dbReference type="ARBA" id="ARBA00022606"/>
    </source>
</evidence>